<gene>
    <name evidence="2" type="ORF">ACFPT7_14555</name>
</gene>
<comment type="caution">
    <text evidence="2">The sequence shown here is derived from an EMBL/GenBank/DDBJ whole genome shotgun (WGS) entry which is preliminary data.</text>
</comment>
<feature type="transmembrane region" description="Helical" evidence="1">
    <location>
        <begin position="28"/>
        <end position="49"/>
    </location>
</feature>
<keyword evidence="3" id="KW-1185">Reference proteome</keyword>
<dbReference type="Proteomes" id="UP001596091">
    <property type="component" value="Unassembled WGS sequence"/>
</dbReference>
<evidence type="ECO:0000313" key="3">
    <source>
        <dbReference type="Proteomes" id="UP001596091"/>
    </source>
</evidence>
<proteinExistence type="predicted"/>
<evidence type="ECO:0000313" key="2">
    <source>
        <dbReference type="EMBL" id="MFC5863524.1"/>
    </source>
</evidence>
<protein>
    <submittedName>
        <fullName evidence="2">Uncharacterized protein</fullName>
    </submittedName>
</protein>
<dbReference type="EMBL" id="JBHSPH010000005">
    <property type="protein sequence ID" value="MFC5863524.1"/>
    <property type="molecule type" value="Genomic_DNA"/>
</dbReference>
<keyword evidence="1" id="KW-0812">Transmembrane</keyword>
<name>A0ABW1EGS6_9BACT</name>
<evidence type="ECO:0000256" key="1">
    <source>
        <dbReference type="SAM" id="Phobius"/>
    </source>
</evidence>
<reference evidence="3" key="1">
    <citation type="journal article" date="2019" name="Int. J. Syst. Evol. Microbiol.">
        <title>The Global Catalogue of Microorganisms (GCM) 10K type strain sequencing project: providing services to taxonomists for standard genome sequencing and annotation.</title>
        <authorList>
            <consortium name="The Broad Institute Genomics Platform"/>
            <consortium name="The Broad Institute Genome Sequencing Center for Infectious Disease"/>
            <person name="Wu L."/>
            <person name="Ma J."/>
        </authorList>
    </citation>
    <scope>NUCLEOTIDE SEQUENCE [LARGE SCALE GENOMIC DNA]</scope>
    <source>
        <strain evidence="3">JCM 4087</strain>
    </source>
</reference>
<organism evidence="2 3">
    <name type="scientific">Acidicapsa dinghuensis</name>
    <dbReference type="NCBI Taxonomy" id="2218256"/>
    <lineage>
        <taxon>Bacteria</taxon>
        <taxon>Pseudomonadati</taxon>
        <taxon>Acidobacteriota</taxon>
        <taxon>Terriglobia</taxon>
        <taxon>Terriglobales</taxon>
        <taxon>Acidobacteriaceae</taxon>
        <taxon>Acidicapsa</taxon>
    </lineage>
</organism>
<dbReference type="RefSeq" id="WP_263340323.1">
    <property type="nucleotide sequence ID" value="NZ_JAGSYH010000005.1"/>
</dbReference>
<keyword evidence="1" id="KW-0472">Membrane</keyword>
<accession>A0ABW1EGS6</accession>
<keyword evidence="1" id="KW-1133">Transmembrane helix</keyword>
<sequence length="52" mass="5995">MSTYYKPTVRNGKRVIYRSIDPEEQKNALSRSIVPFLIFALVALLLQLLPCK</sequence>